<dbReference type="EMBL" id="KV904760">
    <property type="protein sequence ID" value="OON15434.1"/>
    <property type="molecule type" value="Genomic_DNA"/>
</dbReference>
<name>A0A1S8WM09_OPIVI</name>
<dbReference type="InterPro" id="IPR033305">
    <property type="entry name" value="Hydin-like"/>
</dbReference>
<evidence type="ECO:0000313" key="4">
    <source>
        <dbReference type="Proteomes" id="UP000243686"/>
    </source>
</evidence>
<dbReference type="AlphaFoldDB" id="A0A1S8WM09"/>
<dbReference type="PANTHER" id="PTHR23053:SF0">
    <property type="entry name" value="HYDROCEPHALUS-INDUCING PROTEIN HOMOLOG"/>
    <property type="match status" value="1"/>
</dbReference>
<dbReference type="GO" id="GO:0003341">
    <property type="term" value="P:cilium movement"/>
    <property type="evidence" value="ECO:0007669"/>
    <property type="project" value="TreeGrafter"/>
</dbReference>
<evidence type="ECO:0000259" key="2">
    <source>
        <dbReference type="Pfam" id="PF17213"/>
    </source>
</evidence>
<protein>
    <recommendedName>
        <fullName evidence="2">Hydin adenylate kinase-like domain-containing protein</fullName>
    </recommendedName>
</protein>
<organism evidence="3 4">
    <name type="scientific">Opisthorchis viverrini</name>
    <name type="common">Southeast Asian liver fluke</name>
    <dbReference type="NCBI Taxonomy" id="6198"/>
    <lineage>
        <taxon>Eukaryota</taxon>
        <taxon>Metazoa</taxon>
        <taxon>Spiralia</taxon>
        <taxon>Lophotrochozoa</taxon>
        <taxon>Platyhelminthes</taxon>
        <taxon>Trematoda</taxon>
        <taxon>Digenea</taxon>
        <taxon>Opisthorchiida</taxon>
        <taxon>Opisthorchiata</taxon>
        <taxon>Opisthorchiidae</taxon>
        <taxon>Opisthorchis</taxon>
    </lineage>
</organism>
<dbReference type="Pfam" id="PF17213">
    <property type="entry name" value="Hydin_ADK"/>
    <property type="match status" value="1"/>
</dbReference>
<feature type="domain" description="Hydin adenylate kinase-like" evidence="2">
    <location>
        <begin position="41"/>
        <end position="79"/>
    </location>
</feature>
<sequence length="202" mass="23140">MASGPPSRRISLTGVLPPGAPTIALSPSSLERETNTLSPEELGSRFMYSTLLPDDVIVSLIRERISAGDCHKSILFDGLDCSFTKSRLETARLILKALQDRQYVYAVSAISDFAHFKALEEQVLATQTAMQMAREAARQKYADEITESEYNELSEEERQEVNELRVRPRKEKRQVELEQQRLREEQERIEQEAELKRLELEQ</sequence>
<accession>A0A1S8WM09</accession>
<dbReference type="Proteomes" id="UP000243686">
    <property type="component" value="Unassembled WGS sequence"/>
</dbReference>
<gene>
    <name evidence="3" type="ORF">X801_08765</name>
</gene>
<reference evidence="3 4" key="1">
    <citation type="submission" date="2015-03" db="EMBL/GenBank/DDBJ databases">
        <title>Draft genome of the nematode, Opisthorchis viverrini.</title>
        <authorList>
            <person name="Mitreva M."/>
        </authorList>
    </citation>
    <scope>NUCLEOTIDE SEQUENCE [LARGE SCALE GENOMIC DNA]</scope>
    <source>
        <strain evidence="3">Khon Kaen</strain>
    </source>
</reference>
<evidence type="ECO:0000256" key="1">
    <source>
        <dbReference type="SAM" id="Coils"/>
    </source>
</evidence>
<dbReference type="PANTHER" id="PTHR23053">
    <property type="entry name" value="DLEC1 DELETED IN LUNG AND ESOPHAGEAL CANCER 1"/>
    <property type="match status" value="1"/>
</dbReference>
<keyword evidence="1" id="KW-0175">Coiled coil</keyword>
<evidence type="ECO:0000313" key="3">
    <source>
        <dbReference type="EMBL" id="OON15434.1"/>
    </source>
</evidence>
<dbReference type="GO" id="GO:0005930">
    <property type="term" value="C:axoneme"/>
    <property type="evidence" value="ECO:0007669"/>
    <property type="project" value="TreeGrafter"/>
</dbReference>
<dbReference type="InterPro" id="IPR033768">
    <property type="entry name" value="Hydin_ADK"/>
</dbReference>
<proteinExistence type="predicted"/>
<dbReference type="GO" id="GO:1904158">
    <property type="term" value="P:axonemal central apparatus assembly"/>
    <property type="evidence" value="ECO:0007669"/>
    <property type="project" value="TreeGrafter"/>
</dbReference>
<feature type="coiled-coil region" evidence="1">
    <location>
        <begin position="147"/>
        <end position="202"/>
    </location>
</feature>
<keyword evidence="4" id="KW-1185">Reference proteome</keyword>